<keyword evidence="2" id="KW-1133">Transmembrane helix</keyword>
<dbReference type="EMBL" id="JAGXEW010000049">
    <property type="protein sequence ID" value="KAK1151969.1"/>
    <property type="molecule type" value="Genomic_DNA"/>
</dbReference>
<sequence length="116" mass="13296">MEPQRKLEASNEAGLYIAVLILVAGILWGGYYIEASFKTGFYVPVAAAVVILLVVILWCVSCIGRLNGENERQRRDFEELQQDLNILKRENERLDKGWMNGQTDRHPQNPRISYSE</sequence>
<gene>
    <name evidence="3" type="ORF">AOXY_G31830</name>
</gene>
<comment type="caution">
    <text evidence="3">The sequence shown here is derived from an EMBL/GenBank/DDBJ whole genome shotgun (WGS) entry which is preliminary data.</text>
</comment>
<evidence type="ECO:0000313" key="4">
    <source>
        <dbReference type="Proteomes" id="UP001230051"/>
    </source>
</evidence>
<protein>
    <submittedName>
        <fullName evidence="3">Erythroid membrane-associated protein-like</fullName>
    </submittedName>
</protein>
<keyword evidence="4" id="KW-1185">Reference proteome</keyword>
<keyword evidence="2" id="KW-0812">Transmembrane</keyword>
<feature type="region of interest" description="Disordered" evidence="1">
    <location>
        <begin position="95"/>
        <end position="116"/>
    </location>
</feature>
<name>A0AAD8FSV2_ACIOX</name>
<dbReference type="AlphaFoldDB" id="A0AAD8FSV2"/>
<reference evidence="3" key="1">
    <citation type="submission" date="2022-02" db="EMBL/GenBank/DDBJ databases">
        <title>Atlantic sturgeon de novo genome assembly.</title>
        <authorList>
            <person name="Stock M."/>
            <person name="Klopp C."/>
            <person name="Guiguen Y."/>
            <person name="Cabau C."/>
            <person name="Parinello H."/>
            <person name="Santidrian Yebra-Pimentel E."/>
            <person name="Kuhl H."/>
            <person name="Dirks R.P."/>
            <person name="Guessner J."/>
            <person name="Wuertz S."/>
            <person name="Du K."/>
            <person name="Schartl M."/>
        </authorList>
    </citation>
    <scope>NUCLEOTIDE SEQUENCE</scope>
    <source>
        <strain evidence="3">STURGEONOMICS-FGT-2020</strain>
        <tissue evidence="3">Whole blood</tissue>
    </source>
</reference>
<accession>A0AAD8FSV2</accession>
<feature type="transmembrane region" description="Helical" evidence="2">
    <location>
        <begin position="45"/>
        <end position="66"/>
    </location>
</feature>
<proteinExistence type="predicted"/>
<evidence type="ECO:0000256" key="2">
    <source>
        <dbReference type="SAM" id="Phobius"/>
    </source>
</evidence>
<evidence type="ECO:0000313" key="3">
    <source>
        <dbReference type="EMBL" id="KAK1151969.1"/>
    </source>
</evidence>
<dbReference type="Proteomes" id="UP001230051">
    <property type="component" value="Unassembled WGS sequence"/>
</dbReference>
<feature type="transmembrane region" description="Helical" evidence="2">
    <location>
        <begin position="12"/>
        <end position="33"/>
    </location>
</feature>
<evidence type="ECO:0000256" key="1">
    <source>
        <dbReference type="SAM" id="MobiDB-lite"/>
    </source>
</evidence>
<keyword evidence="2" id="KW-0472">Membrane</keyword>
<organism evidence="3 4">
    <name type="scientific">Acipenser oxyrinchus oxyrinchus</name>
    <dbReference type="NCBI Taxonomy" id="40147"/>
    <lineage>
        <taxon>Eukaryota</taxon>
        <taxon>Metazoa</taxon>
        <taxon>Chordata</taxon>
        <taxon>Craniata</taxon>
        <taxon>Vertebrata</taxon>
        <taxon>Euteleostomi</taxon>
        <taxon>Actinopterygii</taxon>
        <taxon>Chondrostei</taxon>
        <taxon>Acipenseriformes</taxon>
        <taxon>Acipenseridae</taxon>
        <taxon>Acipenser</taxon>
    </lineage>
</organism>